<gene>
    <name evidence="3" type="ORF">EMLFYP7_02403</name>
</gene>
<protein>
    <submittedName>
        <fullName evidence="3">TadE-like protein</fullName>
    </submittedName>
</protein>
<feature type="domain" description="TadE-like" evidence="2">
    <location>
        <begin position="14"/>
        <end position="55"/>
    </location>
</feature>
<evidence type="ECO:0000256" key="1">
    <source>
        <dbReference type="SAM" id="Phobius"/>
    </source>
</evidence>
<dbReference type="Pfam" id="PF07811">
    <property type="entry name" value="TadE"/>
    <property type="match status" value="1"/>
</dbReference>
<keyword evidence="1" id="KW-0812">Transmembrane</keyword>
<proteinExistence type="predicted"/>
<sequence>MKRAARQLGNDQRGVATVEFSITVIVFIIMVLFVAEIARLAYVSSVLDLAVSEAAKEAKNAPSDLDGGYQSRFQRRLTDQGGALWGFLTRADAVKVTISYAETIKEMIDSGGGSRASQRPLARYQLAYQYHPMFFPFPGFWANNLLTREVIFVQEYERSRFMY</sequence>
<organism evidence="3">
    <name type="scientific">Phytobacter massiliensis</name>
    <dbReference type="NCBI Taxonomy" id="1485952"/>
    <lineage>
        <taxon>Bacteria</taxon>
        <taxon>Pseudomonadati</taxon>
        <taxon>Pseudomonadota</taxon>
        <taxon>Gammaproteobacteria</taxon>
        <taxon>Enterobacterales</taxon>
        <taxon>Enterobacteriaceae</taxon>
        <taxon>Phytobacter</taxon>
    </lineage>
</organism>
<keyword evidence="1" id="KW-0472">Membrane</keyword>
<dbReference type="RefSeq" id="WP_156566302.1">
    <property type="nucleotide sequence ID" value="NZ_CACRTZ010000029.1"/>
</dbReference>
<dbReference type="InterPro" id="IPR012495">
    <property type="entry name" value="TadE-like_dom"/>
</dbReference>
<dbReference type="AlphaFoldDB" id="A0A6N3EWW9"/>
<keyword evidence="1" id="KW-1133">Transmembrane helix</keyword>
<accession>A0A6N3EWW9</accession>
<evidence type="ECO:0000313" key="3">
    <source>
        <dbReference type="EMBL" id="VYU44658.1"/>
    </source>
</evidence>
<feature type="transmembrane region" description="Helical" evidence="1">
    <location>
        <begin position="20"/>
        <end position="42"/>
    </location>
</feature>
<name>A0A6N3EWW9_9ENTR</name>
<dbReference type="EMBL" id="CACRTZ010000029">
    <property type="protein sequence ID" value="VYU44658.1"/>
    <property type="molecule type" value="Genomic_DNA"/>
</dbReference>
<evidence type="ECO:0000259" key="2">
    <source>
        <dbReference type="Pfam" id="PF07811"/>
    </source>
</evidence>
<reference evidence="3" key="1">
    <citation type="submission" date="2019-11" db="EMBL/GenBank/DDBJ databases">
        <authorList>
            <person name="Feng L."/>
        </authorList>
    </citation>
    <scope>NUCLEOTIDE SEQUENCE</scope>
    <source>
        <strain evidence="3">EMassiliensisLFYP7</strain>
    </source>
</reference>